<dbReference type="Pfam" id="PF13561">
    <property type="entry name" value="adh_short_C2"/>
    <property type="match status" value="1"/>
</dbReference>
<reference evidence="2" key="1">
    <citation type="submission" date="2021-11" db="EMBL/GenBank/DDBJ databases">
        <title>Genome sequence.</title>
        <authorList>
            <person name="Sun Q."/>
        </authorList>
    </citation>
    <scope>NUCLEOTIDE SEQUENCE</scope>
    <source>
        <strain evidence="2">JC732</strain>
    </source>
</reference>
<accession>A0A9X1MQR7</accession>
<dbReference type="SUPFAM" id="SSF51735">
    <property type="entry name" value="NAD(P)-binding Rossmann-fold domains"/>
    <property type="match status" value="1"/>
</dbReference>
<evidence type="ECO:0000313" key="2">
    <source>
        <dbReference type="EMBL" id="MCC9631161.1"/>
    </source>
</evidence>
<dbReference type="InterPro" id="IPR002347">
    <property type="entry name" value="SDR_fam"/>
</dbReference>
<name>A0A9X1MQR7_9BACT</name>
<dbReference type="RefSeq" id="WP_230222894.1">
    <property type="nucleotide sequence ID" value="NZ_JAJKFT010000010.1"/>
</dbReference>
<organism evidence="2 3">
    <name type="scientific">Blastopirellula sediminis</name>
    <dbReference type="NCBI Taxonomy" id="2894196"/>
    <lineage>
        <taxon>Bacteria</taxon>
        <taxon>Pseudomonadati</taxon>
        <taxon>Planctomycetota</taxon>
        <taxon>Planctomycetia</taxon>
        <taxon>Pirellulales</taxon>
        <taxon>Pirellulaceae</taxon>
        <taxon>Blastopirellula</taxon>
    </lineage>
</organism>
<comment type="caution">
    <text evidence="2">The sequence shown here is derived from an EMBL/GenBank/DDBJ whole genome shotgun (WGS) entry which is preliminary data.</text>
</comment>
<keyword evidence="3" id="KW-1185">Reference proteome</keyword>
<dbReference type="EMBL" id="JAJKFT010000010">
    <property type="protein sequence ID" value="MCC9631161.1"/>
    <property type="molecule type" value="Genomic_DNA"/>
</dbReference>
<dbReference type="PANTHER" id="PTHR42760">
    <property type="entry name" value="SHORT-CHAIN DEHYDROGENASES/REDUCTASES FAMILY MEMBER"/>
    <property type="match status" value="1"/>
</dbReference>
<sequence length="261" mass="27700">MTTRNPFSLQDRTVLLTGASGYLGSAMAIGLAEAGASVVVSSRNLEQATSIAANLPIVGNAKHHAVAIDHQEAASLEQGFQQAIQLAGQIDTLIANGHEPLAADWTSVTPEQFTRQLQNATGYFLMARLLHEHVVARDGEGSVIFLGSMYGVVGSYPDAYAGVNSASPVAYHALKGGVVQMTRHLAVYWAKDKVRVNCLSPGPFPSEKAAPEMVERLCSHSPMGRMGRPEELVGPLVFLASDAASYVTGQNLLVDGGWTAW</sequence>
<dbReference type="Proteomes" id="UP001139103">
    <property type="component" value="Unassembled WGS sequence"/>
</dbReference>
<dbReference type="InterPro" id="IPR036291">
    <property type="entry name" value="NAD(P)-bd_dom_sf"/>
</dbReference>
<protein>
    <submittedName>
        <fullName evidence="2">SDR family oxidoreductase</fullName>
    </submittedName>
</protein>
<proteinExistence type="inferred from homology"/>
<evidence type="ECO:0000313" key="3">
    <source>
        <dbReference type="Proteomes" id="UP001139103"/>
    </source>
</evidence>
<dbReference type="Gene3D" id="3.40.50.720">
    <property type="entry name" value="NAD(P)-binding Rossmann-like Domain"/>
    <property type="match status" value="1"/>
</dbReference>
<comment type="similarity">
    <text evidence="1">Belongs to the short-chain dehydrogenases/reductases (SDR) family.</text>
</comment>
<dbReference type="PRINTS" id="PR00081">
    <property type="entry name" value="GDHRDH"/>
</dbReference>
<dbReference type="GO" id="GO:0016616">
    <property type="term" value="F:oxidoreductase activity, acting on the CH-OH group of donors, NAD or NADP as acceptor"/>
    <property type="evidence" value="ECO:0007669"/>
    <property type="project" value="TreeGrafter"/>
</dbReference>
<gene>
    <name evidence="2" type="ORF">LOC68_22440</name>
</gene>
<evidence type="ECO:0000256" key="1">
    <source>
        <dbReference type="ARBA" id="ARBA00006484"/>
    </source>
</evidence>
<dbReference type="AlphaFoldDB" id="A0A9X1MQR7"/>